<evidence type="ECO:0000256" key="4">
    <source>
        <dbReference type="ARBA" id="ARBA00022481"/>
    </source>
</evidence>
<dbReference type="InterPro" id="IPR010052">
    <property type="entry name" value="T2SS_protein-GspI"/>
</dbReference>
<evidence type="ECO:0000256" key="7">
    <source>
        <dbReference type="ARBA" id="ARBA00022989"/>
    </source>
</evidence>
<evidence type="ECO:0000256" key="6">
    <source>
        <dbReference type="ARBA" id="ARBA00022692"/>
    </source>
</evidence>
<feature type="transmembrane region" description="Helical" evidence="9">
    <location>
        <begin position="21"/>
        <end position="41"/>
    </location>
</feature>
<keyword evidence="6 9" id="KW-0812">Transmembrane</keyword>
<evidence type="ECO:0000256" key="2">
    <source>
        <dbReference type="ARBA" id="ARBA00008358"/>
    </source>
</evidence>
<protein>
    <submittedName>
        <fullName evidence="10">General secretion pathway protein GspI</fullName>
    </submittedName>
</protein>
<keyword evidence="4" id="KW-0488">Methylation</keyword>
<dbReference type="KEGG" id="gpi:GPICK_00860"/>
<dbReference type="Pfam" id="PF07963">
    <property type="entry name" value="N_methyl"/>
    <property type="match status" value="1"/>
</dbReference>
<dbReference type="RefSeq" id="WP_039739685.1">
    <property type="nucleotide sequence ID" value="NZ_CP009788.1"/>
</dbReference>
<evidence type="ECO:0000256" key="8">
    <source>
        <dbReference type="ARBA" id="ARBA00023136"/>
    </source>
</evidence>
<evidence type="ECO:0000313" key="11">
    <source>
        <dbReference type="Proteomes" id="UP000057609"/>
    </source>
</evidence>
<dbReference type="AlphaFoldDB" id="A0A0B5BC46"/>
<dbReference type="GO" id="GO:0015627">
    <property type="term" value="C:type II protein secretion system complex"/>
    <property type="evidence" value="ECO:0007669"/>
    <property type="project" value="InterPro"/>
</dbReference>
<dbReference type="InterPro" id="IPR045584">
    <property type="entry name" value="Pilin-like"/>
</dbReference>
<evidence type="ECO:0000256" key="3">
    <source>
        <dbReference type="ARBA" id="ARBA00022475"/>
    </source>
</evidence>
<comment type="subcellular location">
    <subcellularLocation>
        <location evidence="1">Cell inner membrane</location>
        <topology evidence="1">Single-pass membrane protein</topology>
    </subcellularLocation>
</comment>
<keyword evidence="3" id="KW-1003">Cell membrane</keyword>
<accession>A0A0B5BC46</accession>
<dbReference type="STRING" id="345632.GPICK_00860"/>
<keyword evidence="8 9" id="KW-0472">Membrane</keyword>
<proteinExistence type="inferred from homology"/>
<evidence type="ECO:0000256" key="1">
    <source>
        <dbReference type="ARBA" id="ARBA00004377"/>
    </source>
</evidence>
<dbReference type="PANTHER" id="PTHR38779:SF2">
    <property type="entry name" value="TYPE II SECRETION SYSTEM PROTEIN I-RELATED"/>
    <property type="match status" value="1"/>
</dbReference>
<dbReference type="SUPFAM" id="SSF54523">
    <property type="entry name" value="Pili subunits"/>
    <property type="match status" value="1"/>
</dbReference>
<dbReference type="NCBIfam" id="TIGR02532">
    <property type="entry name" value="IV_pilin_GFxxxE"/>
    <property type="match status" value="1"/>
</dbReference>
<gene>
    <name evidence="10" type="ORF">GPICK_00860</name>
</gene>
<name>A0A0B5BC46_9BACT</name>
<evidence type="ECO:0000256" key="5">
    <source>
        <dbReference type="ARBA" id="ARBA00022519"/>
    </source>
</evidence>
<keyword evidence="11" id="KW-1185">Reference proteome</keyword>
<dbReference type="InterPro" id="IPR012902">
    <property type="entry name" value="N_methyl_site"/>
</dbReference>
<dbReference type="EMBL" id="CP009788">
    <property type="protein sequence ID" value="AJE02120.1"/>
    <property type="molecule type" value="Genomic_DNA"/>
</dbReference>
<reference evidence="10 11" key="1">
    <citation type="journal article" date="2015" name="Genome Announc.">
        <title>Complete Genome of Geobacter pickeringii G13T, a Metal-Reducing Isolate from Sedimentary Kaolin Deposits.</title>
        <authorList>
            <person name="Badalamenti J.P."/>
            <person name="Bond D.R."/>
        </authorList>
    </citation>
    <scope>NUCLEOTIDE SEQUENCE [LARGE SCALE GENOMIC DNA]</scope>
    <source>
        <strain evidence="10 11">G13</strain>
    </source>
</reference>
<sequence>MTPADTAGERRGERGFTLLEVMVALAIIAGTVFTVISAVNYHLSIAARDRDETAAILLARQKLDGLEDETEIPERSEGTFAPAHPDYAWEMATVPTEIPGFRKVTLSVSWEAKKRSVAFVRYLQK</sequence>
<dbReference type="HOGENOM" id="CLU_121289_8_0_7"/>
<dbReference type="GO" id="GO:0015628">
    <property type="term" value="P:protein secretion by the type II secretion system"/>
    <property type="evidence" value="ECO:0007669"/>
    <property type="project" value="InterPro"/>
</dbReference>
<organism evidence="10 11">
    <name type="scientific">Geobacter pickeringii</name>
    <dbReference type="NCBI Taxonomy" id="345632"/>
    <lineage>
        <taxon>Bacteria</taxon>
        <taxon>Pseudomonadati</taxon>
        <taxon>Thermodesulfobacteriota</taxon>
        <taxon>Desulfuromonadia</taxon>
        <taxon>Geobacterales</taxon>
        <taxon>Geobacteraceae</taxon>
        <taxon>Geobacter</taxon>
    </lineage>
</organism>
<dbReference type="Gene3D" id="3.30.1300.30">
    <property type="entry name" value="GSPII I/J protein-like"/>
    <property type="match status" value="1"/>
</dbReference>
<keyword evidence="7 9" id="KW-1133">Transmembrane helix</keyword>
<dbReference type="GO" id="GO:0005886">
    <property type="term" value="C:plasma membrane"/>
    <property type="evidence" value="ECO:0007669"/>
    <property type="project" value="UniProtKB-SubCell"/>
</dbReference>
<comment type="similarity">
    <text evidence="2">Belongs to the GSP I family.</text>
</comment>
<dbReference type="PROSITE" id="PS00409">
    <property type="entry name" value="PROKAR_NTER_METHYL"/>
    <property type="match status" value="1"/>
</dbReference>
<evidence type="ECO:0000256" key="9">
    <source>
        <dbReference type="SAM" id="Phobius"/>
    </source>
</evidence>
<evidence type="ECO:0000313" key="10">
    <source>
        <dbReference type="EMBL" id="AJE02120.1"/>
    </source>
</evidence>
<dbReference type="PANTHER" id="PTHR38779">
    <property type="entry name" value="TYPE II SECRETION SYSTEM PROTEIN I-RELATED"/>
    <property type="match status" value="1"/>
</dbReference>
<keyword evidence="5" id="KW-0997">Cell inner membrane</keyword>
<dbReference type="Proteomes" id="UP000057609">
    <property type="component" value="Chromosome"/>
</dbReference>